<evidence type="ECO:0000256" key="1">
    <source>
        <dbReference type="SAM" id="Phobius"/>
    </source>
</evidence>
<proteinExistence type="predicted"/>
<evidence type="ECO:0008006" key="4">
    <source>
        <dbReference type="Google" id="ProtNLM"/>
    </source>
</evidence>
<dbReference type="RefSeq" id="WP_343163546.1">
    <property type="nucleotide sequence ID" value="NZ_JBHRSV010000001.1"/>
</dbReference>
<keyword evidence="3" id="KW-1185">Reference proteome</keyword>
<organism evidence="2 3">
    <name type="scientific">Hyphobacterium vulgare</name>
    <dbReference type="NCBI Taxonomy" id="1736751"/>
    <lineage>
        <taxon>Bacteria</taxon>
        <taxon>Pseudomonadati</taxon>
        <taxon>Pseudomonadota</taxon>
        <taxon>Alphaproteobacteria</taxon>
        <taxon>Maricaulales</taxon>
        <taxon>Maricaulaceae</taxon>
        <taxon>Hyphobacterium</taxon>
    </lineage>
</organism>
<feature type="transmembrane region" description="Helical" evidence="1">
    <location>
        <begin position="140"/>
        <end position="165"/>
    </location>
</feature>
<keyword evidence="1" id="KW-1133">Transmembrane helix</keyword>
<feature type="transmembrane region" description="Helical" evidence="1">
    <location>
        <begin position="103"/>
        <end position="120"/>
    </location>
</feature>
<evidence type="ECO:0000313" key="3">
    <source>
        <dbReference type="Proteomes" id="UP001595379"/>
    </source>
</evidence>
<gene>
    <name evidence="2" type="ORF">ACFOOR_01350</name>
</gene>
<reference evidence="3" key="1">
    <citation type="journal article" date="2019" name="Int. J. Syst. Evol. Microbiol.">
        <title>The Global Catalogue of Microorganisms (GCM) 10K type strain sequencing project: providing services to taxonomists for standard genome sequencing and annotation.</title>
        <authorList>
            <consortium name="The Broad Institute Genomics Platform"/>
            <consortium name="The Broad Institute Genome Sequencing Center for Infectious Disease"/>
            <person name="Wu L."/>
            <person name="Ma J."/>
        </authorList>
    </citation>
    <scope>NUCLEOTIDE SEQUENCE [LARGE SCALE GENOMIC DNA]</scope>
    <source>
        <strain evidence="3">KCTC 52487</strain>
    </source>
</reference>
<keyword evidence="1" id="KW-0812">Transmembrane</keyword>
<evidence type="ECO:0000313" key="2">
    <source>
        <dbReference type="EMBL" id="MFC2924744.1"/>
    </source>
</evidence>
<keyword evidence="1" id="KW-0472">Membrane</keyword>
<feature type="transmembrane region" description="Helical" evidence="1">
    <location>
        <begin position="79"/>
        <end position="98"/>
    </location>
</feature>
<feature type="transmembrane region" description="Helical" evidence="1">
    <location>
        <begin position="198"/>
        <end position="219"/>
    </location>
</feature>
<dbReference type="EMBL" id="JBHRSV010000001">
    <property type="protein sequence ID" value="MFC2924744.1"/>
    <property type="molecule type" value="Genomic_DNA"/>
</dbReference>
<comment type="caution">
    <text evidence="2">The sequence shown here is derived from an EMBL/GenBank/DDBJ whole genome shotgun (WGS) entry which is preliminary data.</text>
</comment>
<feature type="transmembrane region" description="Helical" evidence="1">
    <location>
        <begin position="172"/>
        <end position="192"/>
    </location>
</feature>
<accession>A0ABV6ZTK0</accession>
<protein>
    <recommendedName>
        <fullName evidence="4">DUF4386 domain-containing protein</fullName>
    </recommendedName>
</protein>
<dbReference type="Proteomes" id="UP001595379">
    <property type="component" value="Unassembled WGS sequence"/>
</dbReference>
<name>A0ABV6ZTK0_9PROT</name>
<sequence length="227" mass="24019">MKPANLAFLSAFGFTAAVIVFVVLFGQTMPQTAAGMAEGYETPILALEFANSRDDLAFVRAEDAGELRAGFIAGQRLDVWFPLAYGGLMIVVLAGLALRGRPLAWVGVLAAAIAIPADWWENAVIHQILTDPEGAPAHLPALAASTFTKWFAISGAAEIFALAVLRQGWWPLAILALPCSIAWPVVAVMGAPGGLAELGSTATTLFFLTLPVTAGWALYRGRREKIA</sequence>